<feature type="domain" description="Molybdopterin oxidoreductase" evidence="7">
    <location>
        <begin position="113"/>
        <end position="585"/>
    </location>
</feature>
<dbReference type="InterPro" id="IPR009010">
    <property type="entry name" value="Asp_de-COase-like_dom_sf"/>
</dbReference>
<dbReference type="InterPro" id="IPR006656">
    <property type="entry name" value="Mopterin_OxRdtase"/>
</dbReference>
<evidence type="ECO:0000259" key="8">
    <source>
        <dbReference type="Pfam" id="PF01568"/>
    </source>
</evidence>
<evidence type="ECO:0000256" key="6">
    <source>
        <dbReference type="ARBA" id="ARBA00023014"/>
    </source>
</evidence>
<dbReference type="Pfam" id="PF01568">
    <property type="entry name" value="Molydop_binding"/>
    <property type="match status" value="1"/>
</dbReference>
<sequence length="806" mass="89245">MTEEKSLRGGLTRRGFLKTAGVVTGALGLAGAAGMATAESWLAPSRANAAEPVEEKTGYTFHYRHCQCNCHLKCTVRDGRLALIEPNDWPDKRNETVCLKGISEIQHTYSVDRLQVPLKRVGERGSGEFVEITWDEALDTIAEKVKETWDTHGSQAIAFQTAVDSLTTSLPKLLRGQEKPRRGIDIGLGNGFSPALAESGQQGASSNEVTDWKNAKTILNVGCNMLETCMVTAKYFFEAKEAGAEIITLDPNFCVTAAKSSRWIPMVAGTDPALYLGMISIILDNEWYNAPYLKENTSMPFLVNRADGSLLRRDPAASIEQAGSENPFLVWDENTNSVAEYNAEGVVPALDFETTIDGEAYATVFKLLKENQKQYTASWAAETTNIDEEVLFEITDKYANHGPSILSFGFGGGEKFYNADVAGHAAVLLATLVGSFGTDIPGWGAGAYVNAYQKIFGAGKLASWPLPEECTIAKAAKDSVDYRDEESGIKFMWVQNGAFQQIAGNQNRTDEWAKTLDFVVVQDIWHTPSVDWADIVLPVCSHFELDEEVGFVRALRGHVLLQQKVLEPLFESKTDFWIECEMAKRLGFGDVMPESQEELARYQLDKSTDKALAGITLDELIANNGVVALKNQPEIARSYSNQTYKTTSGKIDVYYENLVSYDQALPRYEAPNEAYADNPLRETYPLHMTQRRSKYFIHQNFMDATWMRQYYKPTIEMNPADLATRGLSSGDMVEAFNDRGSFSCECVATEAVRPGMAVIVEGIWGKYMNFGNLQNVTNDAVNPRGKALVKGRVIPFNDTLIEVKKA</sequence>
<name>A0ABV1J9G4_9ACTN</name>
<comment type="caution">
    <text evidence="9">The sequence shown here is derived from an EMBL/GenBank/DDBJ whole genome shotgun (WGS) entry which is preliminary data.</text>
</comment>
<dbReference type="Gene3D" id="3.40.228.10">
    <property type="entry name" value="Dimethylsulfoxide Reductase, domain 2"/>
    <property type="match status" value="1"/>
</dbReference>
<evidence type="ECO:0000259" key="7">
    <source>
        <dbReference type="Pfam" id="PF00384"/>
    </source>
</evidence>
<dbReference type="InterPro" id="IPR006657">
    <property type="entry name" value="MoPterin_dinucl-bd_dom"/>
</dbReference>
<evidence type="ECO:0000256" key="2">
    <source>
        <dbReference type="ARBA" id="ARBA00022723"/>
    </source>
</evidence>
<dbReference type="EMBL" id="JBBNOP010000001">
    <property type="protein sequence ID" value="MEQ3361702.1"/>
    <property type="molecule type" value="Genomic_DNA"/>
</dbReference>
<evidence type="ECO:0000256" key="4">
    <source>
        <dbReference type="ARBA" id="ARBA00023002"/>
    </source>
</evidence>
<feature type="domain" description="Molybdopterin dinucleotide-binding" evidence="8">
    <location>
        <begin position="686"/>
        <end position="785"/>
    </location>
</feature>
<keyword evidence="10" id="KW-1185">Reference proteome</keyword>
<dbReference type="Proteomes" id="UP001487305">
    <property type="component" value="Unassembled WGS sequence"/>
</dbReference>
<dbReference type="SUPFAM" id="SSF50692">
    <property type="entry name" value="ADC-like"/>
    <property type="match status" value="1"/>
</dbReference>
<keyword evidence="5" id="KW-0408">Iron</keyword>
<gene>
    <name evidence="9" type="ORF">AAA083_01790</name>
</gene>
<dbReference type="InterPro" id="IPR006311">
    <property type="entry name" value="TAT_signal"/>
</dbReference>
<evidence type="ECO:0000256" key="1">
    <source>
        <dbReference type="ARBA" id="ARBA00010312"/>
    </source>
</evidence>
<dbReference type="PROSITE" id="PS51318">
    <property type="entry name" value="TAT"/>
    <property type="match status" value="1"/>
</dbReference>
<evidence type="ECO:0000313" key="10">
    <source>
        <dbReference type="Proteomes" id="UP001487305"/>
    </source>
</evidence>
<dbReference type="PANTHER" id="PTHR43742">
    <property type="entry name" value="TRIMETHYLAMINE-N-OXIDE REDUCTASE"/>
    <property type="match status" value="1"/>
</dbReference>
<protein>
    <submittedName>
        <fullName evidence="9">Molybdopterin-dependent oxidoreductase</fullName>
    </submittedName>
</protein>
<proteinExistence type="inferred from homology"/>
<accession>A0ABV1J9G4</accession>
<dbReference type="PANTHER" id="PTHR43742:SF6">
    <property type="entry name" value="OXIDOREDUCTASE YYAE-RELATED"/>
    <property type="match status" value="1"/>
</dbReference>
<dbReference type="Pfam" id="PF00384">
    <property type="entry name" value="Molybdopterin"/>
    <property type="match status" value="1"/>
</dbReference>
<dbReference type="Gene3D" id="3.40.50.740">
    <property type="match status" value="2"/>
</dbReference>
<keyword evidence="6" id="KW-0411">Iron-sulfur</keyword>
<comment type="similarity">
    <text evidence="1">Belongs to the prokaryotic molybdopterin-containing oxidoreductase family.</text>
</comment>
<dbReference type="RefSeq" id="WP_102375377.1">
    <property type="nucleotide sequence ID" value="NZ_JBBNOP010000001.1"/>
</dbReference>
<reference evidence="9 10" key="1">
    <citation type="submission" date="2024-04" db="EMBL/GenBank/DDBJ databases">
        <title>Human intestinal bacterial collection.</title>
        <authorList>
            <person name="Pauvert C."/>
            <person name="Hitch T.C.A."/>
            <person name="Clavel T."/>
        </authorList>
    </citation>
    <scope>NUCLEOTIDE SEQUENCE [LARGE SCALE GENOMIC DNA]</scope>
    <source>
        <strain evidence="9 10">CLA-KB-H42</strain>
    </source>
</reference>
<dbReference type="Gene3D" id="2.20.25.90">
    <property type="entry name" value="ADC-like domains"/>
    <property type="match status" value="1"/>
</dbReference>
<evidence type="ECO:0000313" key="9">
    <source>
        <dbReference type="EMBL" id="MEQ3361702.1"/>
    </source>
</evidence>
<dbReference type="InterPro" id="IPR050612">
    <property type="entry name" value="Prok_Mopterin_Oxidored"/>
</dbReference>
<evidence type="ECO:0000256" key="3">
    <source>
        <dbReference type="ARBA" id="ARBA00022729"/>
    </source>
</evidence>
<dbReference type="Gene3D" id="2.40.40.20">
    <property type="match status" value="1"/>
</dbReference>
<keyword evidence="3" id="KW-0732">Signal</keyword>
<evidence type="ECO:0000256" key="5">
    <source>
        <dbReference type="ARBA" id="ARBA00023004"/>
    </source>
</evidence>
<keyword evidence="4" id="KW-0560">Oxidoreductase</keyword>
<keyword evidence="2" id="KW-0479">Metal-binding</keyword>
<organism evidence="9 10">
    <name type="scientific">Raoultibacter massiliensis</name>
    <dbReference type="NCBI Taxonomy" id="1852371"/>
    <lineage>
        <taxon>Bacteria</taxon>
        <taxon>Bacillati</taxon>
        <taxon>Actinomycetota</taxon>
        <taxon>Coriobacteriia</taxon>
        <taxon>Eggerthellales</taxon>
        <taxon>Eggerthellaceae</taxon>
        <taxon>Raoultibacter</taxon>
    </lineage>
</organism>
<dbReference type="SUPFAM" id="SSF53706">
    <property type="entry name" value="Formate dehydrogenase/DMSO reductase, domains 1-3"/>
    <property type="match status" value="1"/>
</dbReference>